<dbReference type="InterPro" id="IPR001005">
    <property type="entry name" value="SANT/Myb"/>
</dbReference>
<evidence type="ECO:0000259" key="8">
    <source>
        <dbReference type="PROSITE" id="PS51294"/>
    </source>
</evidence>
<reference evidence="9 10" key="1">
    <citation type="submission" date="2024-03" db="EMBL/GenBank/DDBJ databases">
        <title>The Acrasis kona genome and developmental transcriptomes reveal deep origins of eukaryotic multicellular pathways.</title>
        <authorList>
            <person name="Sheikh S."/>
            <person name="Fu C.-J."/>
            <person name="Brown M.W."/>
            <person name="Baldauf S.L."/>
        </authorList>
    </citation>
    <scope>NUCLEOTIDE SEQUENCE [LARGE SCALE GENOMIC DNA]</scope>
    <source>
        <strain evidence="9 10">ATCC MYA-3509</strain>
    </source>
</reference>
<dbReference type="EMBL" id="JAOPGA020000027">
    <property type="protein sequence ID" value="KAL0476390.1"/>
    <property type="molecule type" value="Genomic_DNA"/>
</dbReference>
<dbReference type="Pfam" id="PF13921">
    <property type="entry name" value="Myb_DNA-bind_6"/>
    <property type="match status" value="1"/>
</dbReference>
<evidence type="ECO:0000259" key="6">
    <source>
        <dbReference type="PROSITE" id="PS50090"/>
    </source>
</evidence>
<keyword evidence="3" id="KW-0804">Transcription</keyword>
<evidence type="ECO:0000256" key="1">
    <source>
        <dbReference type="ARBA" id="ARBA00023015"/>
    </source>
</evidence>
<dbReference type="GO" id="GO:0001006">
    <property type="term" value="F:RNA polymerase III type 3 promoter sequence-specific DNA binding"/>
    <property type="evidence" value="ECO:0007669"/>
    <property type="project" value="TreeGrafter"/>
</dbReference>
<evidence type="ECO:0000313" key="9">
    <source>
        <dbReference type="EMBL" id="KAL0476390.1"/>
    </source>
</evidence>
<dbReference type="PROSITE" id="PS51294">
    <property type="entry name" value="HTH_MYB"/>
    <property type="match status" value="2"/>
</dbReference>
<feature type="domain" description="Myb-like" evidence="6">
    <location>
        <begin position="63"/>
        <end position="116"/>
    </location>
</feature>
<dbReference type="AlphaFoldDB" id="A0AAW2YGW5"/>
<keyword evidence="1" id="KW-0805">Transcription regulation</keyword>
<dbReference type="PROSITE" id="PS50090">
    <property type="entry name" value="MYB_LIKE"/>
    <property type="match status" value="2"/>
</dbReference>
<dbReference type="InterPro" id="IPR009057">
    <property type="entry name" value="Homeodomain-like_sf"/>
</dbReference>
<feature type="region of interest" description="Disordered" evidence="5">
    <location>
        <begin position="128"/>
        <end position="168"/>
    </location>
</feature>
<keyword evidence="2" id="KW-0238">DNA-binding</keyword>
<evidence type="ECO:0000256" key="4">
    <source>
        <dbReference type="ARBA" id="ARBA00023242"/>
    </source>
</evidence>
<dbReference type="InterPro" id="IPR017884">
    <property type="entry name" value="SANT_dom"/>
</dbReference>
<keyword evidence="10" id="KW-1185">Reference proteome</keyword>
<accession>A0AAW2YGW5</accession>
<organism evidence="9 10">
    <name type="scientific">Acrasis kona</name>
    <dbReference type="NCBI Taxonomy" id="1008807"/>
    <lineage>
        <taxon>Eukaryota</taxon>
        <taxon>Discoba</taxon>
        <taxon>Heterolobosea</taxon>
        <taxon>Tetramitia</taxon>
        <taxon>Eutetramitia</taxon>
        <taxon>Acrasidae</taxon>
        <taxon>Acrasis</taxon>
    </lineage>
</organism>
<dbReference type="SUPFAM" id="SSF46689">
    <property type="entry name" value="Homeodomain-like"/>
    <property type="match status" value="1"/>
</dbReference>
<keyword evidence="4" id="KW-0539">Nucleus</keyword>
<feature type="domain" description="HTH myb-type" evidence="8">
    <location>
        <begin position="63"/>
        <end position="124"/>
    </location>
</feature>
<feature type="compositionally biased region" description="Basic and acidic residues" evidence="5">
    <location>
        <begin position="128"/>
        <end position="139"/>
    </location>
</feature>
<evidence type="ECO:0000256" key="2">
    <source>
        <dbReference type="ARBA" id="ARBA00023125"/>
    </source>
</evidence>
<evidence type="ECO:0000256" key="3">
    <source>
        <dbReference type="ARBA" id="ARBA00023163"/>
    </source>
</evidence>
<name>A0AAW2YGW5_9EUKA</name>
<dbReference type="Gene3D" id="1.10.10.60">
    <property type="entry name" value="Homeodomain-like"/>
    <property type="match status" value="2"/>
</dbReference>
<feature type="domain" description="HTH myb-type" evidence="8">
    <location>
        <begin position="18"/>
        <end position="62"/>
    </location>
</feature>
<dbReference type="Proteomes" id="UP001431209">
    <property type="component" value="Unassembled WGS sequence"/>
</dbReference>
<dbReference type="PANTHER" id="PTHR46621">
    <property type="entry name" value="SNRNA-ACTIVATING PROTEIN COMPLEX SUBUNIT 4"/>
    <property type="match status" value="1"/>
</dbReference>
<evidence type="ECO:0000313" key="10">
    <source>
        <dbReference type="Proteomes" id="UP001431209"/>
    </source>
</evidence>
<proteinExistence type="predicted"/>
<gene>
    <name evidence="9" type="ORF">AKO1_006321</name>
</gene>
<feature type="domain" description="SANT" evidence="7">
    <location>
        <begin position="14"/>
        <end position="54"/>
    </location>
</feature>
<feature type="compositionally biased region" description="Pro residues" evidence="5">
    <location>
        <begin position="141"/>
        <end position="151"/>
    </location>
</feature>
<evidence type="ECO:0000259" key="7">
    <source>
        <dbReference type="PROSITE" id="PS51293"/>
    </source>
</evidence>
<evidence type="ECO:0000256" key="5">
    <source>
        <dbReference type="SAM" id="MobiDB-lite"/>
    </source>
</evidence>
<dbReference type="GO" id="GO:0019185">
    <property type="term" value="C:snRNA-activating protein complex"/>
    <property type="evidence" value="ECO:0007669"/>
    <property type="project" value="TreeGrafter"/>
</dbReference>
<sequence>MRGLIKTNKSKTKRTCARWTEDENRRLVEAVVKYEGKNWQAIAEEVANKTQDQCNQHWHRVINPLISKDPWTEEEDEILVQAVSDVGESSWKKVSERLVSKYTTAKRTDLQCRHRWIIIKKNREKEGHLHTVHNIESRRPSPVPTRQPSPSPLLISELGHESNESPTPFSVLTRQFSPSPIGHESIQNKPKKITKSNKQLAENRSQFVAHPRRNKNSQRKQIIPFYYSTPIILNDMNHIKDDGEQNDKINFFNLDFREWVRNSDPRYAKNRFGLRPTENSSENVIIKKSGSSAFKVFRRDFQCQ</sequence>
<dbReference type="PROSITE" id="PS51293">
    <property type="entry name" value="SANT"/>
    <property type="match status" value="1"/>
</dbReference>
<dbReference type="PANTHER" id="PTHR46621:SF1">
    <property type="entry name" value="SNRNA-ACTIVATING PROTEIN COMPLEX SUBUNIT 4"/>
    <property type="match status" value="1"/>
</dbReference>
<dbReference type="InterPro" id="IPR051575">
    <property type="entry name" value="Myb-like_DNA-bd"/>
</dbReference>
<dbReference type="InterPro" id="IPR017930">
    <property type="entry name" value="Myb_dom"/>
</dbReference>
<dbReference type="GO" id="GO:0042796">
    <property type="term" value="P:snRNA transcription by RNA polymerase III"/>
    <property type="evidence" value="ECO:0007669"/>
    <property type="project" value="TreeGrafter"/>
</dbReference>
<comment type="caution">
    <text evidence="9">The sequence shown here is derived from an EMBL/GenBank/DDBJ whole genome shotgun (WGS) entry which is preliminary data.</text>
</comment>
<dbReference type="CDD" id="cd00167">
    <property type="entry name" value="SANT"/>
    <property type="match status" value="2"/>
</dbReference>
<dbReference type="GO" id="GO:0042795">
    <property type="term" value="P:snRNA transcription by RNA polymerase II"/>
    <property type="evidence" value="ECO:0007669"/>
    <property type="project" value="TreeGrafter"/>
</dbReference>
<dbReference type="SMART" id="SM00717">
    <property type="entry name" value="SANT"/>
    <property type="match status" value="2"/>
</dbReference>
<feature type="domain" description="Myb-like" evidence="6">
    <location>
        <begin position="11"/>
        <end position="62"/>
    </location>
</feature>
<dbReference type="GO" id="GO:0000978">
    <property type="term" value="F:RNA polymerase II cis-regulatory region sequence-specific DNA binding"/>
    <property type="evidence" value="ECO:0007669"/>
    <property type="project" value="TreeGrafter"/>
</dbReference>
<protein>
    <submittedName>
        <fullName evidence="9">Myb-related protein</fullName>
    </submittedName>
</protein>